<proteinExistence type="predicted"/>
<feature type="chain" id="PRO_5036904743" evidence="1">
    <location>
        <begin position="22"/>
        <end position="103"/>
    </location>
</feature>
<accession>A0A914KXM2</accession>
<organism evidence="2 3">
    <name type="scientific">Meloidogyne incognita</name>
    <name type="common">Southern root-knot nematode worm</name>
    <name type="synonym">Oxyuris incognita</name>
    <dbReference type="NCBI Taxonomy" id="6306"/>
    <lineage>
        <taxon>Eukaryota</taxon>
        <taxon>Metazoa</taxon>
        <taxon>Ecdysozoa</taxon>
        <taxon>Nematoda</taxon>
        <taxon>Chromadorea</taxon>
        <taxon>Rhabditida</taxon>
        <taxon>Tylenchina</taxon>
        <taxon>Tylenchomorpha</taxon>
        <taxon>Tylenchoidea</taxon>
        <taxon>Meloidogynidae</taxon>
        <taxon>Meloidogyninae</taxon>
        <taxon>Meloidogyne</taxon>
        <taxon>Meloidogyne incognita group</taxon>
    </lineage>
</organism>
<evidence type="ECO:0000313" key="3">
    <source>
        <dbReference type="WBParaSite" id="Minc3s00162g06435"/>
    </source>
</evidence>
<keyword evidence="2" id="KW-1185">Reference proteome</keyword>
<dbReference type="Proteomes" id="UP000887563">
    <property type="component" value="Unplaced"/>
</dbReference>
<dbReference type="WBParaSite" id="Minc3s00162g06435">
    <property type="protein sequence ID" value="Minc3s00162g06435"/>
    <property type="gene ID" value="Minc3s00162g06435"/>
</dbReference>
<evidence type="ECO:0000256" key="1">
    <source>
        <dbReference type="SAM" id="SignalP"/>
    </source>
</evidence>
<sequence length="103" mass="11248">MAKFFYILVIVAIVYLHFCECGNKSSDKKAESKGTPSLRVKGGSIFKGGMELSKLNIPDRNLQEILVSDQVKLNVPPPAPNDLTGLLDLSKWNVKGGEETGKN</sequence>
<keyword evidence="1" id="KW-0732">Signal</keyword>
<protein>
    <submittedName>
        <fullName evidence="3">Uncharacterized protein</fullName>
    </submittedName>
</protein>
<feature type="signal peptide" evidence="1">
    <location>
        <begin position="1"/>
        <end position="21"/>
    </location>
</feature>
<evidence type="ECO:0000313" key="2">
    <source>
        <dbReference type="Proteomes" id="UP000887563"/>
    </source>
</evidence>
<dbReference type="AlphaFoldDB" id="A0A914KXM2"/>
<name>A0A914KXM2_MELIC</name>
<reference evidence="3" key="1">
    <citation type="submission" date="2022-11" db="UniProtKB">
        <authorList>
            <consortium name="WormBaseParasite"/>
        </authorList>
    </citation>
    <scope>IDENTIFICATION</scope>
</reference>